<dbReference type="Pfam" id="PF20936">
    <property type="entry name" value="GCIP_C"/>
    <property type="match status" value="1"/>
</dbReference>
<keyword evidence="5" id="KW-0539">Nucleus</keyword>
<proteinExistence type="inferred from homology"/>
<dbReference type="GO" id="GO:0005634">
    <property type="term" value="C:nucleus"/>
    <property type="evidence" value="ECO:0007669"/>
    <property type="project" value="UniProtKB-SubCell"/>
</dbReference>
<dbReference type="Proteomes" id="UP000775547">
    <property type="component" value="Unassembled WGS sequence"/>
</dbReference>
<evidence type="ECO:0000259" key="8">
    <source>
        <dbReference type="Pfam" id="PF13324"/>
    </source>
</evidence>
<feature type="region of interest" description="Disordered" evidence="7">
    <location>
        <begin position="192"/>
        <end position="212"/>
    </location>
</feature>
<reference evidence="10" key="2">
    <citation type="submission" date="2021-10" db="EMBL/GenBank/DDBJ databases">
        <title>Phylogenomics reveals ancestral predisposition of the termite-cultivated fungus Termitomyces towards a domesticated lifestyle.</title>
        <authorList>
            <person name="Auxier B."/>
            <person name="Grum-Grzhimaylo A."/>
            <person name="Cardenas M.E."/>
            <person name="Lodge J.D."/>
            <person name="Laessoe T."/>
            <person name="Pedersen O."/>
            <person name="Smith M.E."/>
            <person name="Kuyper T.W."/>
            <person name="Franco-Molano E.A."/>
            <person name="Baroni T.J."/>
            <person name="Aanen D.K."/>
        </authorList>
    </citation>
    <scope>NUCLEOTIDE SEQUENCE</scope>
    <source>
        <strain evidence="10">AP01</strain>
        <tissue evidence="10">Mycelium</tissue>
    </source>
</reference>
<dbReference type="InterPro" id="IPR049317">
    <property type="entry name" value="GCIP-like_N"/>
</dbReference>
<feature type="domain" description="Cyclin-D1-binding protein 1-like C-terminal" evidence="9">
    <location>
        <begin position="209"/>
        <end position="333"/>
    </location>
</feature>
<dbReference type="InterPro" id="IPR049318">
    <property type="entry name" value="GCIP_C"/>
</dbReference>
<evidence type="ECO:0000256" key="6">
    <source>
        <dbReference type="ARBA" id="ARBA00023306"/>
    </source>
</evidence>
<comment type="similarity">
    <text evidence="3">Belongs to the CCNDBP1 family.</text>
</comment>
<feature type="compositionally biased region" description="Basic and acidic residues" evidence="7">
    <location>
        <begin position="192"/>
        <end position="203"/>
    </location>
</feature>
<evidence type="ECO:0000259" key="9">
    <source>
        <dbReference type="Pfam" id="PF20936"/>
    </source>
</evidence>
<evidence type="ECO:0000313" key="11">
    <source>
        <dbReference type="Proteomes" id="UP000775547"/>
    </source>
</evidence>
<reference evidence="10" key="1">
    <citation type="submission" date="2020-07" db="EMBL/GenBank/DDBJ databases">
        <authorList>
            <person name="Nieuwenhuis M."/>
            <person name="Van De Peppel L.J.J."/>
        </authorList>
    </citation>
    <scope>NUCLEOTIDE SEQUENCE</scope>
    <source>
        <strain evidence="10">AP01</strain>
        <tissue evidence="10">Mycelium</tissue>
    </source>
</reference>
<comment type="subcellular location">
    <subcellularLocation>
        <location evidence="2">Cytoplasm</location>
    </subcellularLocation>
    <subcellularLocation>
        <location evidence="1">Nucleus</location>
    </subcellularLocation>
</comment>
<dbReference type="Gene3D" id="1.20.1410.10">
    <property type="entry name" value="I/LWEQ domain"/>
    <property type="match status" value="1"/>
</dbReference>
<dbReference type="Pfam" id="PF13324">
    <property type="entry name" value="GCIP_N"/>
    <property type="match status" value="1"/>
</dbReference>
<name>A0A9P7G1K2_9AGAR</name>
<gene>
    <name evidence="10" type="ORF">DXG03_005577</name>
</gene>
<evidence type="ECO:0000313" key="10">
    <source>
        <dbReference type="EMBL" id="KAG5641286.1"/>
    </source>
</evidence>
<evidence type="ECO:0000256" key="1">
    <source>
        <dbReference type="ARBA" id="ARBA00004123"/>
    </source>
</evidence>
<dbReference type="PANTHER" id="PTHR15492:SF1">
    <property type="entry name" value="CYCLIN-D1-BINDING PROTEIN 1"/>
    <property type="match status" value="1"/>
</dbReference>
<dbReference type="AlphaFoldDB" id="A0A9P7G1K2"/>
<keyword evidence="4" id="KW-0963">Cytoplasm</keyword>
<dbReference type="GO" id="GO:0005737">
    <property type="term" value="C:cytoplasm"/>
    <property type="evidence" value="ECO:0007669"/>
    <property type="project" value="UniProtKB-SubCell"/>
</dbReference>
<keyword evidence="6" id="KW-0131">Cell cycle</keyword>
<organism evidence="10 11">
    <name type="scientific">Asterophora parasitica</name>
    <dbReference type="NCBI Taxonomy" id="117018"/>
    <lineage>
        <taxon>Eukaryota</taxon>
        <taxon>Fungi</taxon>
        <taxon>Dikarya</taxon>
        <taxon>Basidiomycota</taxon>
        <taxon>Agaricomycotina</taxon>
        <taxon>Agaricomycetes</taxon>
        <taxon>Agaricomycetidae</taxon>
        <taxon>Agaricales</taxon>
        <taxon>Tricholomatineae</taxon>
        <taxon>Lyophyllaceae</taxon>
        <taxon>Asterophora</taxon>
    </lineage>
</organism>
<feature type="domain" description="Cyclin-D1-binding protein 1-like N-terminal" evidence="8">
    <location>
        <begin position="48"/>
        <end position="193"/>
    </location>
</feature>
<dbReference type="Gene3D" id="1.20.1420.10">
    <property type="entry name" value="Talin, central domain"/>
    <property type="match status" value="1"/>
</dbReference>
<evidence type="ECO:0000256" key="7">
    <source>
        <dbReference type="SAM" id="MobiDB-lite"/>
    </source>
</evidence>
<comment type="caution">
    <text evidence="10">The sequence shown here is derived from an EMBL/GenBank/DDBJ whole genome shotgun (WGS) entry which is preliminary data.</text>
</comment>
<dbReference type="InterPro" id="IPR026907">
    <property type="entry name" value="GCIP-like"/>
</dbReference>
<dbReference type="EMBL" id="JABCKV010000344">
    <property type="protein sequence ID" value="KAG5641286.1"/>
    <property type="molecule type" value="Genomic_DNA"/>
</dbReference>
<evidence type="ECO:0008006" key="12">
    <source>
        <dbReference type="Google" id="ProtNLM"/>
    </source>
</evidence>
<evidence type="ECO:0000256" key="3">
    <source>
        <dbReference type="ARBA" id="ARBA00008940"/>
    </source>
</evidence>
<protein>
    <recommendedName>
        <fullName evidence="12">Grap2 and cyclin-D-interacting-domain-containing protein</fullName>
    </recommendedName>
</protein>
<evidence type="ECO:0000256" key="4">
    <source>
        <dbReference type="ARBA" id="ARBA00022490"/>
    </source>
</evidence>
<evidence type="ECO:0000256" key="5">
    <source>
        <dbReference type="ARBA" id="ARBA00023242"/>
    </source>
</evidence>
<evidence type="ECO:0000256" key="2">
    <source>
        <dbReference type="ARBA" id="ARBA00004496"/>
    </source>
</evidence>
<dbReference type="PANTHER" id="PTHR15492">
    <property type="entry name" value="CYCLIN D1-BINDING PROTEIN 1"/>
    <property type="match status" value="1"/>
</dbReference>
<accession>A0A9P7G1K2</accession>
<dbReference type="OrthoDB" id="41588at2759"/>
<sequence length="390" mass="42561">MAASPQQLTIASLKVGVQTCLAALDLISSSSPGSDNPDPSVLYKDFISILSLLHGSTTKLSLALKPASPTYSASLTPLKDISEQISAAAHCVHLFEPTHGLTFIQEITLVTKDVIQSVKSLLQTFIDVEASGNRTSTGKAGDEYLVRVGAIHDIINNARSGLSKDNIASVQKKLAQDHESLEDGLHEVGEMVSDHDSADRTPDDEWDDDDGWGELGIDSKKRMDADELERARKVISIITGYFFDDLMVYQVHTILRMSTLLHKRIRKDILSPPSTSPLKLPSHIIEHLDTLPPHSSALLVASDDLVSTLYAPQNPSNVSAELASFTDVVNALRSTILVILQEPTLAEHMEAMSLQGTGASKRDPRKWFETCFSQIQKAMEGLESTLNIDR</sequence>
<keyword evidence="11" id="KW-1185">Reference proteome</keyword>